<dbReference type="InterPro" id="IPR015424">
    <property type="entry name" value="PyrdxlP-dep_Trfase"/>
</dbReference>
<keyword evidence="9" id="KW-0210">Decarboxylase</keyword>
<comment type="caution">
    <text evidence="10">The sequence shown here is derived from an EMBL/GenBank/DDBJ whole genome shotgun (WGS) entry which is preliminary data.</text>
</comment>
<organism evidence="10 11">
    <name type="scientific">Vibrio tetraodonis subsp. pristinus</name>
    <dbReference type="NCBI Taxonomy" id="2695891"/>
    <lineage>
        <taxon>Bacteria</taxon>
        <taxon>Pseudomonadati</taxon>
        <taxon>Pseudomonadota</taxon>
        <taxon>Gammaproteobacteria</taxon>
        <taxon>Vibrionales</taxon>
        <taxon>Vibrionaceae</taxon>
        <taxon>Vibrio</taxon>
    </lineage>
</organism>
<dbReference type="EC" id="4.1.1.15" evidence="3 9"/>
<dbReference type="Pfam" id="PF00282">
    <property type="entry name" value="Pyridoxal_deC"/>
    <property type="match status" value="1"/>
</dbReference>
<dbReference type="Proteomes" id="UP000478571">
    <property type="component" value="Unassembled WGS sequence"/>
</dbReference>
<dbReference type="NCBIfam" id="TIGR01788">
    <property type="entry name" value="Glu-decarb-GAD"/>
    <property type="match status" value="1"/>
</dbReference>
<dbReference type="InterPro" id="IPR010107">
    <property type="entry name" value="Glutamate_decarboxylase"/>
</dbReference>
<keyword evidence="11" id="KW-1185">Reference proteome</keyword>
<dbReference type="SUPFAM" id="SSF53383">
    <property type="entry name" value="PLP-dependent transferases"/>
    <property type="match status" value="1"/>
</dbReference>
<evidence type="ECO:0000256" key="7">
    <source>
        <dbReference type="PIRSR" id="PIRSR602129-50"/>
    </source>
</evidence>
<reference evidence="10 11" key="1">
    <citation type="submission" date="2020-01" db="EMBL/GenBank/DDBJ databases">
        <title>Draft Genome Sequence of Vibrio sp. strain OCN044, Isolated from a Healthy Coral at Palmyra Atoll.</title>
        <authorList>
            <person name="Videau P."/>
            <person name="Loughran R."/>
            <person name="Esquivel A."/>
            <person name="Deadmond M."/>
            <person name="Paddock B.E."/>
            <person name="Saw J.H."/>
            <person name="Ushijima B."/>
        </authorList>
    </citation>
    <scope>NUCLEOTIDE SEQUENCE [LARGE SCALE GENOMIC DNA]</scope>
    <source>
        <strain evidence="10 11">OCN044</strain>
    </source>
</reference>
<evidence type="ECO:0000256" key="1">
    <source>
        <dbReference type="ARBA" id="ARBA00001933"/>
    </source>
</evidence>
<proteinExistence type="inferred from homology"/>
<evidence type="ECO:0000256" key="8">
    <source>
        <dbReference type="RuleBase" id="RU000382"/>
    </source>
</evidence>
<feature type="modified residue" description="N6-(pyridoxal phosphate)lysine" evidence="7">
    <location>
        <position position="294"/>
    </location>
</feature>
<dbReference type="RefSeq" id="WP_160927253.1">
    <property type="nucleotide sequence ID" value="NZ_WWEU01000001.1"/>
</dbReference>
<dbReference type="Gene3D" id="3.90.1150.160">
    <property type="match status" value="1"/>
</dbReference>
<accession>A0A6L8LQY6</accession>
<evidence type="ECO:0000313" key="10">
    <source>
        <dbReference type="EMBL" id="MYM58428.1"/>
    </source>
</evidence>
<dbReference type="InterPro" id="IPR015421">
    <property type="entry name" value="PyrdxlP-dep_Trfase_major"/>
</dbReference>
<dbReference type="AlphaFoldDB" id="A0A6L8LQY6"/>
<dbReference type="FunFam" id="4.10.280.50:FF:000001">
    <property type="entry name" value="Glutamate decarboxylase"/>
    <property type="match status" value="1"/>
</dbReference>
<comment type="catalytic activity">
    <reaction evidence="6 9">
        <text>L-glutamate + H(+) = 4-aminobutanoate + CO2</text>
        <dbReference type="Rhea" id="RHEA:17785"/>
        <dbReference type="ChEBI" id="CHEBI:15378"/>
        <dbReference type="ChEBI" id="CHEBI:16526"/>
        <dbReference type="ChEBI" id="CHEBI:29985"/>
        <dbReference type="ChEBI" id="CHEBI:59888"/>
        <dbReference type="EC" id="4.1.1.15"/>
    </reaction>
</comment>
<dbReference type="Gene3D" id="3.40.640.10">
    <property type="entry name" value="Type I PLP-dependent aspartate aminotransferase-like (Major domain)"/>
    <property type="match status" value="1"/>
</dbReference>
<evidence type="ECO:0000256" key="9">
    <source>
        <dbReference type="RuleBase" id="RU361171"/>
    </source>
</evidence>
<dbReference type="GO" id="GO:0005829">
    <property type="term" value="C:cytosol"/>
    <property type="evidence" value="ECO:0007669"/>
    <property type="project" value="TreeGrafter"/>
</dbReference>
<evidence type="ECO:0000256" key="6">
    <source>
        <dbReference type="ARBA" id="ARBA00048868"/>
    </source>
</evidence>
<evidence type="ECO:0000313" key="11">
    <source>
        <dbReference type="Proteomes" id="UP000478571"/>
    </source>
</evidence>
<name>A0A6L8LQY6_9VIBR</name>
<gene>
    <name evidence="10" type="ORF">GTG28_04260</name>
</gene>
<dbReference type="PANTHER" id="PTHR43321">
    <property type="entry name" value="GLUTAMATE DECARBOXYLASE"/>
    <property type="match status" value="1"/>
</dbReference>
<keyword evidence="5 8" id="KW-0456">Lyase</keyword>
<protein>
    <recommendedName>
        <fullName evidence="3 9">Glutamate decarboxylase</fullName>
        <ecNumber evidence="3 9">4.1.1.15</ecNumber>
    </recommendedName>
</protein>
<dbReference type="Gene3D" id="4.10.280.50">
    <property type="match status" value="1"/>
</dbReference>
<dbReference type="GO" id="GO:0030170">
    <property type="term" value="F:pyridoxal phosphate binding"/>
    <property type="evidence" value="ECO:0007669"/>
    <property type="project" value="InterPro"/>
</dbReference>
<evidence type="ECO:0000256" key="3">
    <source>
        <dbReference type="ARBA" id="ARBA00012421"/>
    </source>
</evidence>
<keyword evidence="4 7" id="KW-0663">Pyridoxal phosphate</keyword>
<evidence type="ECO:0000256" key="4">
    <source>
        <dbReference type="ARBA" id="ARBA00022898"/>
    </source>
</evidence>
<evidence type="ECO:0000256" key="5">
    <source>
        <dbReference type="ARBA" id="ARBA00023239"/>
    </source>
</evidence>
<dbReference type="GO" id="GO:0006538">
    <property type="term" value="P:L-glutamate catabolic process"/>
    <property type="evidence" value="ECO:0007669"/>
    <property type="project" value="TreeGrafter"/>
</dbReference>
<evidence type="ECO:0000256" key="2">
    <source>
        <dbReference type="ARBA" id="ARBA00009533"/>
    </source>
</evidence>
<dbReference type="EMBL" id="WWEU01000001">
    <property type="protein sequence ID" value="MYM58428.1"/>
    <property type="molecule type" value="Genomic_DNA"/>
</dbReference>
<comment type="cofactor">
    <cofactor evidence="1 7 8">
        <name>pyridoxal 5'-phosphate</name>
        <dbReference type="ChEBI" id="CHEBI:597326"/>
    </cofactor>
</comment>
<sequence>MGNIKDIELQTASTPTYGRSLFREEVPSDKMPDIEHDPQAVYRFIRDELQLDGNPTLNMASFVTTVMDEEANRLIRDNLGKNYIDGEVYNRTLEIEQRCVRMLLDLFNAPHNMKTAQELADDKNIPSGWGTVAIGSSEALMLCALSHKEQWKKKRKAQGKRFDKPNIVIGSDVHITWVKYAQYFDVDIKWIPISEENNFVISENQVREAVDENTTCVVAVMGTSYTGQNDPVEAINEVLVDIKNDSKKGWDVPLHVDAASGGFIEPFRDDNQVQRLNWDFKLEQVKTINVSGHKFGLVYPGVGWALWKNFHEIPEKLFITTNVLGFDESTYSLNFSRGSAMVLAQYYNFLRLGKRGYGSVIQNLMSLARDLSNGLGSLRLTVTEHDKNAQDDASETVIFKDKPIFSVINNADYFPASVVRLNLKYDGQDKPLTNDDIENYLYSVHDISDKLKQSNWVVPAFTMPLEKTPPIKDKNDNIIKPANHDVPAIAVMRMVVKEGISRDMVSILIQNYADAVIKLEEQVRGIQNPDKTYKASISFEQEVACGATDLVEVACLKLKHIQKNPAKASRVALGAK</sequence>
<dbReference type="PANTHER" id="PTHR43321:SF3">
    <property type="entry name" value="GLUTAMATE DECARBOXYLASE"/>
    <property type="match status" value="1"/>
</dbReference>
<comment type="similarity">
    <text evidence="2 8">Belongs to the group II decarboxylase family.</text>
</comment>
<dbReference type="InterPro" id="IPR002129">
    <property type="entry name" value="PyrdxlP-dep_de-COase"/>
</dbReference>
<dbReference type="GO" id="GO:0004351">
    <property type="term" value="F:glutamate decarboxylase activity"/>
    <property type="evidence" value="ECO:0007669"/>
    <property type="project" value="UniProtKB-EC"/>
</dbReference>